<dbReference type="PIRSF" id="PIRSF007663">
    <property type="entry name" value="UCP007663"/>
    <property type="match status" value="1"/>
</dbReference>
<proteinExistence type="predicted"/>
<evidence type="ECO:0000313" key="5">
    <source>
        <dbReference type="EMBL" id="GAA4306294.1"/>
    </source>
</evidence>
<organism evidence="5 6">
    <name type="scientific">Compostibacter hankyongensis</name>
    <dbReference type="NCBI Taxonomy" id="1007089"/>
    <lineage>
        <taxon>Bacteria</taxon>
        <taxon>Pseudomonadati</taxon>
        <taxon>Bacteroidota</taxon>
        <taxon>Chitinophagia</taxon>
        <taxon>Chitinophagales</taxon>
        <taxon>Chitinophagaceae</taxon>
        <taxon>Compostibacter</taxon>
    </lineage>
</organism>
<evidence type="ECO:0000256" key="1">
    <source>
        <dbReference type="SAM" id="SignalP"/>
    </source>
</evidence>
<dbReference type="Gene3D" id="2.60.40.1180">
    <property type="entry name" value="Golgi alpha-mannosidase II"/>
    <property type="match status" value="1"/>
</dbReference>
<dbReference type="SUPFAM" id="SSF48208">
    <property type="entry name" value="Six-hairpin glycosidases"/>
    <property type="match status" value="1"/>
</dbReference>
<evidence type="ECO:0000259" key="4">
    <source>
        <dbReference type="Pfam" id="PF22124"/>
    </source>
</evidence>
<feature type="signal peptide" evidence="1">
    <location>
        <begin position="1"/>
        <end position="26"/>
    </location>
</feature>
<keyword evidence="1" id="KW-0732">Signal</keyword>
<dbReference type="InterPro" id="IPR013780">
    <property type="entry name" value="Glyco_hydro_b"/>
</dbReference>
<feature type="chain" id="PRO_5045628282" evidence="1">
    <location>
        <begin position="27"/>
        <end position="826"/>
    </location>
</feature>
<dbReference type="EMBL" id="BAABFN010000002">
    <property type="protein sequence ID" value="GAA4306294.1"/>
    <property type="molecule type" value="Genomic_DNA"/>
</dbReference>
<keyword evidence="6" id="KW-1185">Reference proteome</keyword>
<dbReference type="InterPro" id="IPR054363">
    <property type="entry name" value="GH95_cat"/>
</dbReference>
<evidence type="ECO:0000259" key="2">
    <source>
        <dbReference type="Pfam" id="PF14498"/>
    </source>
</evidence>
<dbReference type="PANTHER" id="PTHR31084">
    <property type="entry name" value="ALPHA-L-FUCOSIDASE 2"/>
    <property type="match status" value="1"/>
</dbReference>
<reference evidence="6" key="1">
    <citation type="journal article" date="2019" name="Int. J. Syst. Evol. Microbiol.">
        <title>The Global Catalogue of Microorganisms (GCM) 10K type strain sequencing project: providing services to taxonomists for standard genome sequencing and annotation.</title>
        <authorList>
            <consortium name="The Broad Institute Genomics Platform"/>
            <consortium name="The Broad Institute Genome Sequencing Center for Infectious Disease"/>
            <person name="Wu L."/>
            <person name="Ma J."/>
        </authorList>
    </citation>
    <scope>NUCLEOTIDE SEQUENCE [LARGE SCALE GENOMIC DNA]</scope>
    <source>
        <strain evidence="6">JCM 17664</strain>
    </source>
</reference>
<dbReference type="Pfam" id="PF22124">
    <property type="entry name" value="Glyco_hydro_95_cat"/>
    <property type="match status" value="1"/>
</dbReference>
<dbReference type="InterPro" id="IPR049053">
    <property type="entry name" value="AFCA-like_C"/>
</dbReference>
<protein>
    <submittedName>
        <fullName evidence="5">Glycoside hydrolase family 95 protein</fullName>
    </submittedName>
</protein>
<feature type="domain" description="Alpha fucosidase A-like C-terminal" evidence="3">
    <location>
        <begin position="702"/>
        <end position="765"/>
    </location>
</feature>
<dbReference type="InterPro" id="IPR016518">
    <property type="entry name" value="Alpha-L-fucosidase"/>
</dbReference>
<accession>A0ABP8FKY9</accession>
<keyword evidence="5" id="KW-0378">Hydrolase</keyword>
<name>A0ABP8FKY9_9BACT</name>
<feature type="domain" description="Glycosyl hydrolase family 95 catalytic" evidence="4">
    <location>
        <begin position="292"/>
        <end position="700"/>
    </location>
</feature>
<dbReference type="InterPro" id="IPR027414">
    <property type="entry name" value="GH95_N_dom"/>
</dbReference>
<dbReference type="PANTHER" id="PTHR31084:SF0">
    <property type="entry name" value="ALPHA-L-FUCOSIDASE 2"/>
    <property type="match status" value="1"/>
</dbReference>
<comment type="caution">
    <text evidence="5">The sequence shown here is derived from an EMBL/GenBank/DDBJ whole genome shotgun (WGS) entry which is preliminary data.</text>
</comment>
<feature type="domain" description="Glycosyl hydrolase family 95 N-terminal" evidence="2">
    <location>
        <begin position="33"/>
        <end position="268"/>
    </location>
</feature>
<dbReference type="Gene3D" id="2.70.98.50">
    <property type="entry name" value="putative glycoside hydrolase family protein from bacillus halodurans"/>
    <property type="match status" value="1"/>
</dbReference>
<gene>
    <name evidence="5" type="ORF">GCM10023143_12140</name>
</gene>
<evidence type="ECO:0000259" key="3">
    <source>
        <dbReference type="Pfam" id="PF21307"/>
    </source>
</evidence>
<dbReference type="Pfam" id="PF14498">
    <property type="entry name" value="Glyco_hyd_65N_2"/>
    <property type="match status" value="1"/>
</dbReference>
<evidence type="ECO:0000313" key="6">
    <source>
        <dbReference type="Proteomes" id="UP001501207"/>
    </source>
</evidence>
<sequence>MSYQKRLLLALLPLFLLSVAPGPGPAQQNSYTLWYRQPAKSWNEALPIGNGRLGAMIFGIPAQEKLQLNEETVWAGGPNNNVNAATKNVIPELRKLLFEKKYVEAQKLANEKMRSSTNDGMPYQPVGDLLITFPGHAHFSDYTRTLDISKAVATVTYTAGGVHYKREIFSSFPDQVIAVRLTADKPGSITCSVGMDSPQRHRIRREGNELVLSGTSGDHEGEQGKVQFDTRVKVVAAGGAASVTDSVILLKAVDTATVYLSVGTNFKSYNDLGGNAAQKASAYLDAALEKDYDRLLRDHMAAYNRYFGRVKLDLGATAAMNNPTDKRIEDFSRGDDPQLAALYFQFGRYLLICSSQPGGQPPTLQGIWNNKVDPPWDSKYTININTEMNYWPAEVTQLPELTEPLTHMLEELSVTGQQSARTLYGARGWMAHHNTDIWRITGQVDRAFSGLWPSGGAWLCQRLWQHYLFTGDRAYLQKIYPVLKGAAVYFADALQEEPEHHWLVVTPSISPEHEYLKKDGVSVSVTAGCTMDNQLVADLFSEVITASALLNRDTRLADTLRQKKDRLPPMQIGQYSQLQEWLYDWDNPDDKHRHVSHLYGLYPSAQISPYRTPRLFEAAKNSLVYRGDVSTGWSMGWKINLWARLLDGNHAYKLIRDQLSPALGAGGKEQGGTYPNMFDAHPPFQIDGNFGYTAGVAEMLLQSQDGALHILPALPDAWANGSVEGLMARGGFKTDIAWKNGKISRLTIHSALGGNCRIRTYQPLQGIAGLRLRSAKGKNPNPFYRTPEVKAPLASAKARLQAPQLRKTYVYDFDTKPGRQYVLTGL</sequence>
<dbReference type="GO" id="GO:0016787">
    <property type="term" value="F:hydrolase activity"/>
    <property type="evidence" value="ECO:0007669"/>
    <property type="project" value="UniProtKB-KW"/>
</dbReference>
<dbReference type="RefSeq" id="WP_344977062.1">
    <property type="nucleotide sequence ID" value="NZ_BAABFN010000002.1"/>
</dbReference>
<dbReference type="Proteomes" id="UP001501207">
    <property type="component" value="Unassembled WGS sequence"/>
</dbReference>
<dbReference type="Pfam" id="PF21307">
    <property type="entry name" value="Glyco_hydro_95_C"/>
    <property type="match status" value="1"/>
</dbReference>
<dbReference type="InterPro" id="IPR008928">
    <property type="entry name" value="6-hairpin_glycosidase_sf"/>
</dbReference>